<name>A0A6N7X6K9_STRAY</name>
<dbReference type="SUPFAM" id="SSF53850">
    <property type="entry name" value="Periplasmic binding protein-like II"/>
    <property type="match status" value="1"/>
</dbReference>
<dbReference type="Proteomes" id="UP000471052">
    <property type="component" value="Unassembled WGS sequence"/>
</dbReference>
<dbReference type="Gene3D" id="3.40.190.290">
    <property type="match status" value="1"/>
</dbReference>
<protein>
    <recommendedName>
        <fullName evidence="1">LysR substrate-binding domain-containing protein</fullName>
    </recommendedName>
</protein>
<dbReference type="AlphaFoldDB" id="A0A6N7X6K9"/>
<dbReference type="Pfam" id="PF03466">
    <property type="entry name" value="LysR_substrate"/>
    <property type="match status" value="1"/>
</dbReference>
<dbReference type="EMBL" id="VUNP01000022">
    <property type="protein sequence ID" value="MST53922.1"/>
    <property type="molecule type" value="Genomic_DNA"/>
</dbReference>
<dbReference type="InterPro" id="IPR005119">
    <property type="entry name" value="LysR_subst-bd"/>
</dbReference>
<gene>
    <name evidence="2" type="ORF">FYJ82_05895</name>
</gene>
<comment type="caution">
    <text evidence="2">The sequence shown here is derived from an EMBL/GenBank/DDBJ whole genome shotgun (WGS) entry which is preliminary data.</text>
</comment>
<evidence type="ECO:0000259" key="1">
    <source>
        <dbReference type="Pfam" id="PF03466"/>
    </source>
</evidence>
<proteinExistence type="predicted"/>
<feature type="domain" description="LysR substrate-binding" evidence="1">
    <location>
        <begin position="18"/>
        <end position="163"/>
    </location>
</feature>
<accession>A0A6N7X6K9</accession>
<evidence type="ECO:0000313" key="2">
    <source>
        <dbReference type="EMBL" id="MST53922.1"/>
    </source>
</evidence>
<reference evidence="2 3" key="1">
    <citation type="submission" date="2019-08" db="EMBL/GenBank/DDBJ databases">
        <title>In-depth cultivation of the pig gut microbiome towards novel bacterial diversity and tailored functional studies.</title>
        <authorList>
            <person name="Wylensek D."/>
            <person name="Hitch T.C.A."/>
            <person name="Clavel T."/>
        </authorList>
    </citation>
    <scope>NUCLEOTIDE SEQUENCE [LARGE SCALE GENOMIC DNA]</scope>
    <source>
        <strain evidence="2 3">BL-178-WT-3A</strain>
    </source>
</reference>
<organism evidence="2 3">
    <name type="scientific">Streptococcus alactolyticus</name>
    <dbReference type="NCBI Taxonomy" id="29389"/>
    <lineage>
        <taxon>Bacteria</taxon>
        <taxon>Bacillati</taxon>
        <taxon>Bacillota</taxon>
        <taxon>Bacilli</taxon>
        <taxon>Lactobacillales</taxon>
        <taxon>Streptococcaceae</taxon>
        <taxon>Streptococcus</taxon>
    </lineage>
</organism>
<sequence length="172" mass="19761">MKKVEGKNIETYVTKDISDLALSFGEEFTSKNISKLVIKSGRYNALVAQGHPLFDYQVINVSELYQYPLLMLSEESMGKSYVIMKERSLKDGFYPNIARTVDDFEESFFYILSEQLIGFGTDDFNLSKLDGMIRSIPIEGSWHTYEIVLAYQKDSKNQTLIDFLTIFDNSLL</sequence>
<evidence type="ECO:0000313" key="3">
    <source>
        <dbReference type="Proteomes" id="UP000471052"/>
    </source>
</evidence>